<accession>A0ABY3BVX6</accession>
<evidence type="ECO:0000313" key="2">
    <source>
        <dbReference type="Proteomes" id="UP000319481"/>
    </source>
</evidence>
<keyword evidence="2" id="KW-1185">Reference proteome</keyword>
<dbReference type="Proteomes" id="UP000319481">
    <property type="component" value="Unassembled WGS sequence"/>
</dbReference>
<comment type="caution">
    <text evidence="1">The sequence shown here is derived from an EMBL/GenBank/DDBJ whole genome shotgun (WGS) entry which is preliminary data.</text>
</comment>
<evidence type="ECO:0000313" key="1">
    <source>
        <dbReference type="EMBL" id="TRA97195.1"/>
    </source>
</evidence>
<reference evidence="1 2" key="1">
    <citation type="journal article" date="2019" name="Appl. Microbiol. Biotechnol.">
        <title>Differential efficiency of wild type rhizogenic strains for rol gene transformation of plants.</title>
        <authorList>
            <person name="Desmet S."/>
            <person name="De Keyser E."/>
            <person name="Van Vaerenbergh J."/>
            <person name="Baeyen S."/>
            <person name="Van Huylenbroeck J."/>
            <person name="Geelen D."/>
            <person name="Dhooghe E."/>
        </authorList>
    </citation>
    <scope>NUCLEOTIDE SEQUENCE [LARGE SCALE GENOMIC DNA]</scope>
    <source>
        <strain evidence="1 2">GBBC3283</strain>
    </source>
</reference>
<proteinExistence type="predicted"/>
<protein>
    <recommendedName>
        <fullName evidence="3">Propionyl-coenzyme A carboxylase alpha polypeptide</fullName>
    </recommendedName>
</protein>
<evidence type="ECO:0008006" key="3">
    <source>
        <dbReference type="Google" id="ProtNLM"/>
    </source>
</evidence>
<sequence>MFFRRRWGINGTPAPFLIPAPVTGIQPARVCATGRVLSAQGLGLAPCDEHRDEGGKVRRGVLRHWL</sequence>
<name>A0ABY3BVX6_9HYPH</name>
<gene>
    <name evidence="1" type="ORF">EXN23_02935</name>
</gene>
<dbReference type="EMBL" id="SGNZ01000001">
    <property type="protein sequence ID" value="TRA97195.1"/>
    <property type="molecule type" value="Genomic_DNA"/>
</dbReference>
<organism evidence="1 2">
    <name type="scientific">Agrobacterium salinitolerans</name>
    <dbReference type="NCBI Taxonomy" id="1183413"/>
    <lineage>
        <taxon>Bacteria</taxon>
        <taxon>Pseudomonadati</taxon>
        <taxon>Pseudomonadota</taxon>
        <taxon>Alphaproteobacteria</taxon>
        <taxon>Hyphomicrobiales</taxon>
        <taxon>Rhizobiaceae</taxon>
        <taxon>Rhizobium/Agrobacterium group</taxon>
        <taxon>Agrobacterium</taxon>
    </lineage>
</organism>